<evidence type="ECO:0000256" key="1">
    <source>
        <dbReference type="SAM" id="Phobius"/>
    </source>
</evidence>
<dbReference type="AlphaFoldDB" id="A0A5C6VNF5"/>
<keyword evidence="5" id="KW-1185">Reference proteome</keyword>
<gene>
    <name evidence="3" type="ORF">FRZ40_01220</name>
    <name evidence="2" type="ORF">V4C56_34595</name>
</gene>
<organism evidence="3 4">
    <name type="scientific">Paraburkholderia azotifigens</name>
    <dbReference type="NCBI Taxonomy" id="2057004"/>
    <lineage>
        <taxon>Bacteria</taxon>
        <taxon>Pseudomonadati</taxon>
        <taxon>Pseudomonadota</taxon>
        <taxon>Betaproteobacteria</taxon>
        <taxon>Burkholderiales</taxon>
        <taxon>Burkholderiaceae</taxon>
        <taxon>Paraburkholderia</taxon>
    </lineage>
</organism>
<proteinExistence type="predicted"/>
<keyword evidence="1" id="KW-0472">Membrane</keyword>
<reference evidence="2 5" key="3">
    <citation type="submission" date="2024-01" db="EMBL/GenBank/DDBJ databases">
        <title>The diversity of rhizobia nodulating Mimosa spp. in eleven states of Brazil covering several biomes is determined by host plant, location, and edaphic factors.</title>
        <authorList>
            <person name="Rouws L."/>
            <person name="Barauna A."/>
            <person name="Beukes C."/>
            <person name="De Faria S.M."/>
            <person name="Gross E."/>
            <person name="Dos Reis Junior F.B."/>
            <person name="Simon M."/>
            <person name="Maluk M."/>
            <person name="Odee D.W."/>
            <person name="Kenicer G."/>
            <person name="Young J.P.W."/>
            <person name="Reis V.M."/>
            <person name="Zilli J."/>
            <person name="James E.K."/>
        </authorList>
    </citation>
    <scope>NUCLEOTIDE SEQUENCE [LARGE SCALE GENOMIC DNA]</scope>
    <source>
        <strain evidence="2 5">JPY530</strain>
    </source>
</reference>
<dbReference type="Proteomes" id="UP001481677">
    <property type="component" value="Unassembled WGS sequence"/>
</dbReference>
<keyword evidence="1" id="KW-0812">Transmembrane</keyword>
<evidence type="ECO:0000313" key="3">
    <source>
        <dbReference type="EMBL" id="TXC86304.1"/>
    </source>
</evidence>
<feature type="transmembrane region" description="Helical" evidence="1">
    <location>
        <begin position="34"/>
        <end position="57"/>
    </location>
</feature>
<accession>A0A5C6VNF5</accession>
<dbReference type="Proteomes" id="UP000321776">
    <property type="component" value="Unassembled WGS sequence"/>
</dbReference>
<keyword evidence="1" id="KW-1133">Transmembrane helix</keyword>
<evidence type="ECO:0000313" key="2">
    <source>
        <dbReference type="EMBL" id="MEM5344741.1"/>
    </source>
</evidence>
<reference evidence="3 4" key="1">
    <citation type="journal article" date="2018" name="Int. J. Syst. Evol. Microbiol.">
        <title>Paraburkholderia azotifigens sp. nov., a nitrogen-fixing bacterium isolated from paddy soil.</title>
        <authorList>
            <person name="Choi G.M."/>
            <person name="Im W.T."/>
        </authorList>
    </citation>
    <scope>NUCLEOTIDE SEQUENCE [LARGE SCALE GENOMIC DNA]</scope>
    <source>
        <strain evidence="3 4">NF 2-5-3</strain>
    </source>
</reference>
<protein>
    <submittedName>
        <fullName evidence="3">Uncharacterized protein</fullName>
    </submittedName>
</protein>
<name>A0A5C6VNF5_9BURK</name>
<reference evidence="3" key="2">
    <citation type="submission" date="2019-08" db="EMBL/GenBank/DDBJ databases">
        <authorList>
            <person name="Im W.-T."/>
        </authorList>
    </citation>
    <scope>NUCLEOTIDE SEQUENCE</scope>
    <source>
        <strain evidence="3">NF 2-5-3</strain>
    </source>
</reference>
<comment type="caution">
    <text evidence="3">The sequence shown here is derived from an EMBL/GenBank/DDBJ whole genome shotgun (WGS) entry which is preliminary data.</text>
</comment>
<dbReference type="EMBL" id="JAZHGA010000037">
    <property type="protein sequence ID" value="MEM5344741.1"/>
    <property type="molecule type" value="Genomic_DNA"/>
</dbReference>
<evidence type="ECO:0000313" key="5">
    <source>
        <dbReference type="Proteomes" id="UP001481677"/>
    </source>
</evidence>
<feature type="transmembrane region" description="Helical" evidence="1">
    <location>
        <begin position="5"/>
        <end position="22"/>
    </location>
</feature>
<dbReference type="RefSeq" id="WP_147233033.1">
    <property type="nucleotide sequence ID" value="NZ_JAZHFZ010000022.1"/>
</dbReference>
<sequence length="68" mass="7482">MAKGLLATMFVWVIGVELVAWWCLDMSELGGKEFWPVVLWAVTPFSILAGTFVGCLVRSGRLGKRGHS</sequence>
<dbReference type="EMBL" id="VOQS01000001">
    <property type="protein sequence ID" value="TXC86304.1"/>
    <property type="molecule type" value="Genomic_DNA"/>
</dbReference>
<evidence type="ECO:0000313" key="4">
    <source>
        <dbReference type="Proteomes" id="UP000321776"/>
    </source>
</evidence>